<dbReference type="Proteomes" id="UP000178946">
    <property type="component" value="Unassembled WGS sequence"/>
</dbReference>
<dbReference type="Pfam" id="PF14213">
    <property type="entry name" value="DUF4325"/>
    <property type="match status" value="1"/>
</dbReference>
<reference evidence="2 3" key="1">
    <citation type="journal article" date="2016" name="Nat. Commun.">
        <title>Thousands of microbial genomes shed light on interconnected biogeochemical processes in an aquifer system.</title>
        <authorList>
            <person name="Anantharaman K."/>
            <person name="Brown C.T."/>
            <person name="Hug L.A."/>
            <person name="Sharon I."/>
            <person name="Castelle C.J."/>
            <person name="Probst A.J."/>
            <person name="Thomas B.C."/>
            <person name="Singh A."/>
            <person name="Wilkins M.J."/>
            <person name="Karaoz U."/>
            <person name="Brodie E.L."/>
            <person name="Williams K.H."/>
            <person name="Hubbard S.S."/>
            <person name="Banfield J.F."/>
        </authorList>
    </citation>
    <scope>NUCLEOTIDE SEQUENCE [LARGE SCALE GENOMIC DNA]</scope>
</reference>
<evidence type="ECO:0000313" key="3">
    <source>
        <dbReference type="Proteomes" id="UP000178946"/>
    </source>
</evidence>
<evidence type="ECO:0000313" key="2">
    <source>
        <dbReference type="EMBL" id="OGM91154.1"/>
    </source>
</evidence>
<protein>
    <recommendedName>
        <fullName evidence="1">DUF4325 domain-containing protein</fullName>
    </recommendedName>
</protein>
<feature type="domain" description="DUF4325" evidence="1">
    <location>
        <begin position="22"/>
        <end position="65"/>
    </location>
</feature>
<comment type="caution">
    <text evidence="2">The sequence shown here is derived from an EMBL/GenBank/DDBJ whole genome shotgun (WGS) entry which is preliminary data.</text>
</comment>
<name>A0A1F8DRC9_9BACT</name>
<organism evidence="2 3">
    <name type="scientific">Candidatus Wolfebacteria bacterium RIFCSPLOWO2_01_FULL_45_19</name>
    <dbReference type="NCBI Taxonomy" id="1802557"/>
    <lineage>
        <taxon>Bacteria</taxon>
        <taxon>Candidatus Wolfeibacteriota</taxon>
    </lineage>
</organism>
<dbReference type="STRING" id="1802557.A3A20_02395"/>
<proteinExistence type="predicted"/>
<dbReference type="EMBL" id="MGIR01000003">
    <property type="protein sequence ID" value="OGM91154.1"/>
    <property type="molecule type" value="Genomic_DNA"/>
</dbReference>
<evidence type="ECO:0000259" key="1">
    <source>
        <dbReference type="Pfam" id="PF14213"/>
    </source>
</evidence>
<dbReference type="AlphaFoldDB" id="A0A1F8DRC9"/>
<dbReference type="InterPro" id="IPR025474">
    <property type="entry name" value="DUF4325"/>
</dbReference>
<sequence length="91" mass="10174">MRIELKKFGKVLTSRPAGKEAFAAIRPTLNPDADMVEVDFSGIISIAPSWADEFFTALKSMYKNKVKYLPTDNRSAIETLKILGENTEKHA</sequence>
<accession>A0A1F8DRC9</accession>
<gene>
    <name evidence="2" type="ORF">A3A20_02395</name>
</gene>